<evidence type="ECO:0000256" key="4">
    <source>
        <dbReference type="ARBA" id="ARBA00023139"/>
    </source>
</evidence>
<protein>
    <recommendedName>
        <fullName evidence="9">TraT complement resistance protein</fullName>
    </recommendedName>
</protein>
<evidence type="ECO:0000313" key="7">
    <source>
        <dbReference type="EMBL" id="MBE3607846.1"/>
    </source>
</evidence>
<dbReference type="RefSeq" id="WP_170015861.1">
    <property type="nucleotide sequence ID" value="NZ_CP012545.1"/>
</dbReference>
<dbReference type="Pfam" id="PF05818">
    <property type="entry name" value="TraT"/>
    <property type="match status" value="1"/>
</dbReference>
<dbReference type="AlphaFoldDB" id="A0AAW3ZV33"/>
<dbReference type="GO" id="GO:0009279">
    <property type="term" value="C:cell outer membrane"/>
    <property type="evidence" value="ECO:0007669"/>
    <property type="project" value="UniProtKB-SubCell"/>
</dbReference>
<sequence length="191" mass="21626">MKFKILSVLFVAFMFFGCASSATPKISSKTSEALFIQTSDNNQSVFINFKNSTSGDMSVNSDIATEFIKRGFRVSSEAKTADYVVIGDVQSFDRFTKRDENRARFYMGYGFGRRPFGAFGLGFPLGYHDDDFYTNSYIYVLNASVLIKSKDGDKSTMITLSHGGSTYSPSYIWPFFKQRLAEQIVAFFYKF</sequence>
<organism evidence="7 8">
    <name type="scientific">Campylobacter californiensis</name>
    <dbReference type="NCBI Taxonomy" id="1032243"/>
    <lineage>
        <taxon>Bacteria</taxon>
        <taxon>Pseudomonadati</taxon>
        <taxon>Campylobacterota</taxon>
        <taxon>Epsilonproteobacteria</taxon>
        <taxon>Campylobacterales</taxon>
        <taxon>Campylobacteraceae</taxon>
        <taxon>Campylobacter</taxon>
    </lineage>
</organism>
<reference evidence="7 8" key="1">
    <citation type="submission" date="2015-08" db="EMBL/GenBank/DDBJ databases">
        <title>Comparative genomics of the Campylobacter concisus group.</title>
        <authorList>
            <person name="Yee E."/>
            <person name="Chapman M.H."/>
            <person name="Huynh S."/>
            <person name="Bono J.L."/>
            <person name="On S.L."/>
            <person name="St Leger J."/>
            <person name="Foster G."/>
            <person name="Parker C.T."/>
            <person name="Miller W.G."/>
        </authorList>
    </citation>
    <scope>NUCLEOTIDE SEQUENCE [LARGE SCALE GENOMIC DNA]</scope>
    <source>
        <strain evidence="7 8">RM9337</strain>
    </source>
</reference>
<dbReference type="EMBL" id="LIWG01000003">
    <property type="protein sequence ID" value="MBE3607846.1"/>
    <property type="molecule type" value="Genomic_DNA"/>
</dbReference>
<keyword evidence="4" id="KW-0564">Palmitate</keyword>
<gene>
    <name evidence="7" type="ORF">CCAL9337_03760</name>
</gene>
<proteinExistence type="predicted"/>
<name>A0AAW3ZV33_9BACT</name>
<evidence type="ECO:0008006" key="9">
    <source>
        <dbReference type="Google" id="ProtNLM"/>
    </source>
</evidence>
<evidence type="ECO:0000256" key="6">
    <source>
        <dbReference type="SAM" id="SignalP"/>
    </source>
</evidence>
<feature type="signal peptide" evidence="6">
    <location>
        <begin position="1"/>
        <end position="21"/>
    </location>
</feature>
<keyword evidence="5" id="KW-0449">Lipoprotein</keyword>
<dbReference type="PROSITE" id="PS51257">
    <property type="entry name" value="PROKAR_LIPOPROTEIN"/>
    <property type="match status" value="1"/>
</dbReference>
<comment type="subcellular location">
    <subcellularLocation>
        <location evidence="1">Cell outer membrane</location>
        <topology evidence="1">Lipid-anchor</topology>
    </subcellularLocation>
</comment>
<accession>A0AAW3ZV33</accession>
<evidence type="ECO:0000256" key="3">
    <source>
        <dbReference type="ARBA" id="ARBA00023136"/>
    </source>
</evidence>
<feature type="chain" id="PRO_5043755692" description="TraT complement resistance protein" evidence="6">
    <location>
        <begin position="22"/>
        <end position="191"/>
    </location>
</feature>
<dbReference type="InterPro" id="IPR008874">
    <property type="entry name" value="TraT_complement-R"/>
</dbReference>
<comment type="caution">
    <text evidence="7">The sequence shown here is derived from an EMBL/GenBank/DDBJ whole genome shotgun (WGS) entry which is preliminary data.</text>
</comment>
<keyword evidence="3" id="KW-0472">Membrane</keyword>
<dbReference type="Proteomes" id="UP000650616">
    <property type="component" value="Unassembled WGS sequence"/>
</dbReference>
<evidence type="ECO:0000313" key="8">
    <source>
        <dbReference type="Proteomes" id="UP000650616"/>
    </source>
</evidence>
<keyword evidence="2 6" id="KW-0732">Signal</keyword>
<keyword evidence="8" id="KW-1185">Reference proteome</keyword>
<evidence type="ECO:0000256" key="5">
    <source>
        <dbReference type="ARBA" id="ARBA00023288"/>
    </source>
</evidence>
<evidence type="ECO:0000256" key="2">
    <source>
        <dbReference type="ARBA" id="ARBA00022729"/>
    </source>
</evidence>
<evidence type="ECO:0000256" key="1">
    <source>
        <dbReference type="ARBA" id="ARBA00004459"/>
    </source>
</evidence>